<organism evidence="1 2">
    <name type="scientific">Panagrolaimus sp. PS1159</name>
    <dbReference type="NCBI Taxonomy" id="55785"/>
    <lineage>
        <taxon>Eukaryota</taxon>
        <taxon>Metazoa</taxon>
        <taxon>Ecdysozoa</taxon>
        <taxon>Nematoda</taxon>
        <taxon>Chromadorea</taxon>
        <taxon>Rhabditida</taxon>
        <taxon>Tylenchina</taxon>
        <taxon>Panagrolaimomorpha</taxon>
        <taxon>Panagrolaimoidea</taxon>
        <taxon>Panagrolaimidae</taxon>
        <taxon>Panagrolaimus</taxon>
    </lineage>
</organism>
<accession>A0AC35F341</accession>
<evidence type="ECO:0000313" key="2">
    <source>
        <dbReference type="WBParaSite" id="PS1159_v2.g12685.t1"/>
    </source>
</evidence>
<dbReference type="WBParaSite" id="PS1159_v2.g12685.t1">
    <property type="protein sequence ID" value="PS1159_v2.g12685.t1"/>
    <property type="gene ID" value="PS1159_v2.g12685"/>
</dbReference>
<reference evidence="2" key="1">
    <citation type="submission" date="2022-11" db="UniProtKB">
        <authorList>
            <consortium name="WormBaseParasite"/>
        </authorList>
    </citation>
    <scope>IDENTIFICATION</scope>
</reference>
<dbReference type="Proteomes" id="UP000887580">
    <property type="component" value="Unplaced"/>
</dbReference>
<sequence length="300" mass="32488">MLKNIFYPIFFCILFLSVYAAEEKKVKEKNNNAAASTQHPMTGIFSTNNGTDIEEKEASALTANSTAQPTTILANTLLPTNEAGTTTTKVSKPKNSTKNENQANVDVIIQAPVAKPGEPLLDGIFVAPDKDSLSIAIGGAEIALDITKTNNTVSNTTSQPLNGEKIPESLKGALPAFLLHATDAARRSFFEIENNGNIPKTQYCQAVALWAQQQSPEVLAAFNEYVSNLNATKHAAQQVITEKAKSLSQAAQRANTQIQQIQNDDTLTKTQEQTQINEVFNNLPKKVQKELADLTTNSTV</sequence>
<name>A0AC35F341_9BILA</name>
<proteinExistence type="predicted"/>
<evidence type="ECO:0000313" key="1">
    <source>
        <dbReference type="Proteomes" id="UP000887580"/>
    </source>
</evidence>
<protein>
    <submittedName>
        <fullName evidence="2">SXP/RAL-2 family protein Ani s 5-like cation-binding domain-containing protein</fullName>
    </submittedName>
</protein>